<accession>A0A8J8CBJ2</accession>
<dbReference type="Pfam" id="PF24042">
    <property type="entry name" value="DUF7351"/>
    <property type="match status" value="1"/>
</dbReference>
<evidence type="ECO:0000313" key="3">
    <source>
        <dbReference type="EMBL" id="MBX0304363.1"/>
    </source>
</evidence>
<sequence length="291" mass="31208">MVANERTDISPEDAFGLVGHELRIAILRELGNAEAGRLSFSALRERVGERDSGKFNYHLSKLEGRFVAKTDSGEYALTYPGHRVVDAVQGGAFHQQTGVDREPVSGSCLDCGGDLAFSYKTIAGGRVACLDCKRRYLRHPFDPGGLVDREGDELGRAFDRVARANWAQAGADVCPVCSGHVASWVRSDAPEKAVAVRGHDVTVGYDCQQCSYHANVPPGALLLGHPDVQGFCADNGVDVRARRLWELPFVVDPDAVAVRGEDPWEVAVTVAAGDAERVAVVDGSGTVTAFD</sequence>
<reference evidence="3" key="1">
    <citation type="submission" date="2021-06" db="EMBL/GenBank/DDBJ databases">
        <title>Halomicroarcula sp. F24A a new haloarchaeum isolated from saline soil.</title>
        <authorList>
            <person name="Duran-Viseras A."/>
            <person name="Sanchez-Porro C."/>
            <person name="Ventosa A."/>
        </authorList>
    </citation>
    <scope>NUCLEOTIDE SEQUENCE</scope>
    <source>
        <strain evidence="3">F24A</strain>
    </source>
</reference>
<dbReference type="EMBL" id="RKLQ01000002">
    <property type="protein sequence ID" value="MBX0304363.1"/>
    <property type="molecule type" value="Genomic_DNA"/>
</dbReference>
<dbReference type="RefSeq" id="WP_220588581.1">
    <property type="nucleotide sequence ID" value="NZ_RKLQ01000002.1"/>
</dbReference>
<dbReference type="InterPro" id="IPR055775">
    <property type="entry name" value="DUF7351"/>
</dbReference>
<dbReference type="AlphaFoldDB" id="A0A8J8CBJ2"/>
<dbReference type="Pfam" id="PF24038">
    <property type="entry name" value="DUF7347"/>
    <property type="match status" value="1"/>
</dbReference>
<dbReference type="InterPro" id="IPR055771">
    <property type="entry name" value="DUF7347"/>
</dbReference>
<dbReference type="InterPro" id="IPR036388">
    <property type="entry name" value="WH-like_DNA-bd_sf"/>
</dbReference>
<name>A0A8J8CBJ2_9EURY</name>
<dbReference type="Proteomes" id="UP000783863">
    <property type="component" value="Unassembled WGS sequence"/>
</dbReference>
<evidence type="ECO:0000259" key="1">
    <source>
        <dbReference type="Pfam" id="PF24038"/>
    </source>
</evidence>
<proteinExistence type="predicted"/>
<comment type="caution">
    <text evidence="3">The sequence shown here is derived from an EMBL/GenBank/DDBJ whole genome shotgun (WGS) entry which is preliminary data.</text>
</comment>
<protein>
    <submittedName>
        <fullName evidence="3">ArsR family transcriptional regulator</fullName>
    </submittedName>
</protein>
<organism evidence="3 4">
    <name type="scientific">Haloarcula salinisoli</name>
    <dbReference type="NCBI Taxonomy" id="2487746"/>
    <lineage>
        <taxon>Archaea</taxon>
        <taxon>Methanobacteriati</taxon>
        <taxon>Methanobacteriota</taxon>
        <taxon>Stenosarchaea group</taxon>
        <taxon>Halobacteria</taxon>
        <taxon>Halobacteriales</taxon>
        <taxon>Haloarculaceae</taxon>
        <taxon>Haloarcula</taxon>
    </lineage>
</organism>
<evidence type="ECO:0000313" key="4">
    <source>
        <dbReference type="Proteomes" id="UP000783863"/>
    </source>
</evidence>
<feature type="domain" description="DUF7351" evidence="2">
    <location>
        <begin position="106"/>
        <end position="287"/>
    </location>
</feature>
<keyword evidence="4" id="KW-1185">Reference proteome</keyword>
<gene>
    <name evidence="3" type="ORF">EGD98_11855</name>
</gene>
<evidence type="ECO:0000259" key="2">
    <source>
        <dbReference type="Pfam" id="PF24042"/>
    </source>
</evidence>
<dbReference type="Gene3D" id="1.10.10.10">
    <property type="entry name" value="Winged helix-like DNA-binding domain superfamily/Winged helix DNA-binding domain"/>
    <property type="match status" value="1"/>
</dbReference>
<feature type="domain" description="DUF7347" evidence="1">
    <location>
        <begin position="11"/>
        <end position="88"/>
    </location>
</feature>